<dbReference type="Pfam" id="PF08242">
    <property type="entry name" value="Methyltransf_12"/>
    <property type="match status" value="1"/>
</dbReference>
<feature type="binding site" evidence="1">
    <location>
        <begin position="117"/>
        <end position="118"/>
    </location>
    <ligand>
        <name>S-adenosyl-L-methionine</name>
        <dbReference type="ChEBI" id="CHEBI:59789"/>
    </ligand>
</feature>
<dbReference type="EC" id="2.1.1.-" evidence="1"/>
<evidence type="ECO:0000313" key="4">
    <source>
        <dbReference type="Proteomes" id="UP001161422"/>
    </source>
</evidence>
<name>A0AA37RZ77_9GAMM</name>
<gene>
    <name evidence="3" type="primary">smtA</name>
    <name evidence="1" type="synonym">cmoM</name>
    <name evidence="3" type="ORF">GCM10007895_31980</name>
</gene>
<reference evidence="3" key="1">
    <citation type="journal article" date="2014" name="Int. J. Syst. Evol. Microbiol.">
        <title>Complete genome sequence of Corynebacterium casei LMG S-19264T (=DSM 44701T), isolated from a smear-ripened cheese.</title>
        <authorList>
            <consortium name="US DOE Joint Genome Institute (JGI-PGF)"/>
            <person name="Walter F."/>
            <person name="Albersmeier A."/>
            <person name="Kalinowski J."/>
            <person name="Ruckert C."/>
        </authorList>
    </citation>
    <scope>NUCLEOTIDE SEQUENCE</scope>
    <source>
        <strain evidence="3">NBRC 101628</strain>
    </source>
</reference>
<keyword evidence="1" id="KW-0949">S-adenosyl-L-methionine</keyword>
<accession>A0AA37RZ77</accession>
<keyword evidence="1" id="KW-0819">tRNA processing</keyword>
<sequence>MGLWENVPEQSIRSVMDTNFDSLANKFSHNIYHTTKGRLRLDILQREFSQYLLPRFEQESLRLLDAGGGQGQMACWLAQKGHQVDFCDVSEQMLTMAKALASEHQVAEQFEFHQLKAQQIGATLGRKYSLICFHAVLEWLAEPREGLLTLLESLEQGGVMSLMFYNYYGLEMHHAVNGNYQYMLKGMPKKHHNTIIPQGRFKPEEVEQWLVEAGYKVERRIGLRVLHDYVKDKNLQEKCYDRLLELEWQRCAHPVYRDLGRYSHFTVSR</sequence>
<feature type="domain" description="Methyltransferase type 12" evidence="2">
    <location>
        <begin position="64"/>
        <end position="159"/>
    </location>
</feature>
<feature type="binding site" evidence="1">
    <location>
        <begin position="67"/>
        <end position="68"/>
    </location>
    <ligand>
        <name>S-adenosyl-L-methionine</name>
        <dbReference type="ChEBI" id="CHEBI:59789"/>
    </ligand>
</feature>
<comment type="similarity">
    <text evidence="1">Belongs to the class I-like SAM-binding methyltransferase superfamily. CmoM family.</text>
</comment>
<dbReference type="InterPro" id="IPR013217">
    <property type="entry name" value="Methyltransf_12"/>
</dbReference>
<keyword evidence="1" id="KW-0808">Transferase</keyword>
<evidence type="ECO:0000259" key="2">
    <source>
        <dbReference type="Pfam" id="PF08242"/>
    </source>
</evidence>
<dbReference type="EMBL" id="BSNC01000012">
    <property type="protein sequence ID" value="GLP97891.1"/>
    <property type="molecule type" value="Genomic_DNA"/>
</dbReference>
<feature type="binding site" evidence="1">
    <location>
        <position position="40"/>
    </location>
    <ligand>
        <name>S-adenosyl-L-methionine</name>
        <dbReference type="ChEBI" id="CHEBI:59789"/>
    </ligand>
</feature>
<dbReference type="HAMAP" id="MF_02057">
    <property type="entry name" value="tRNA_methyltr_CmoM"/>
    <property type="match status" value="1"/>
</dbReference>
<evidence type="ECO:0000256" key="1">
    <source>
        <dbReference type="HAMAP-Rule" id="MF_02057"/>
    </source>
</evidence>
<dbReference type="InterPro" id="IPR029063">
    <property type="entry name" value="SAM-dependent_MTases_sf"/>
</dbReference>
<feature type="binding site" evidence="1">
    <location>
        <position position="88"/>
    </location>
    <ligand>
        <name>S-adenosyl-L-methionine</name>
        <dbReference type="ChEBI" id="CHEBI:59789"/>
    </ligand>
</feature>
<dbReference type="AlphaFoldDB" id="A0AA37RZ77"/>
<comment type="catalytic activity">
    <reaction evidence="1">
        <text>5-carboxymethoxyuridine(34) in tRNA + S-adenosyl-L-methionine = 5-methoxycarbonylmethoxyuridine(34) in tRNA + S-adenosyl-L-homocysteine</text>
        <dbReference type="Rhea" id="RHEA:54080"/>
        <dbReference type="Rhea" id="RHEA-COMP:13383"/>
        <dbReference type="Rhea" id="RHEA-COMP:13781"/>
        <dbReference type="ChEBI" id="CHEBI:57856"/>
        <dbReference type="ChEBI" id="CHEBI:59789"/>
        <dbReference type="ChEBI" id="CHEBI:136879"/>
        <dbReference type="ChEBI" id="CHEBI:138053"/>
    </reaction>
</comment>
<dbReference type="PANTHER" id="PTHR43861">
    <property type="entry name" value="TRANS-ACONITATE 2-METHYLTRANSFERASE-RELATED"/>
    <property type="match status" value="1"/>
</dbReference>
<organism evidence="3 4">
    <name type="scientific">Paraferrimonas sedimenticola</name>
    <dbReference type="NCBI Taxonomy" id="375674"/>
    <lineage>
        <taxon>Bacteria</taxon>
        <taxon>Pseudomonadati</taxon>
        <taxon>Pseudomonadota</taxon>
        <taxon>Gammaproteobacteria</taxon>
        <taxon>Alteromonadales</taxon>
        <taxon>Ferrimonadaceae</taxon>
        <taxon>Paraferrimonas</taxon>
    </lineage>
</organism>
<evidence type="ECO:0000313" key="3">
    <source>
        <dbReference type="EMBL" id="GLP97891.1"/>
    </source>
</evidence>
<keyword evidence="1 3" id="KW-0489">Methyltransferase</keyword>
<dbReference type="CDD" id="cd02440">
    <property type="entry name" value="AdoMet_MTases"/>
    <property type="match status" value="1"/>
</dbReference>
<keyword evidence="4" id="KW-1185">Reference proteome</keyword>
<protein>
    <recommendedName>
        <fullName evidence="1">tRNA 5-carboxymethoxyuridine methyltransferase</fullName>
        <ecNumber evidence="1">2.1.1.-</ecNumber>
    </recommendedName>
    <alternativeName>
        <fullName evidence="1">cmo5U methyltransferase</fullName>
    </alternativeName>
</protein>
<reference evidence="3" key="2">
    <citation type="submission" date="2023-01" db="EMBL/GenBank/DDBJ databases">
        <title>Draft genome sequence of Paraferrimonas sedimenticola strain NBRC 101628.</title>
        <authorList>
            <person name="Sun Q."/>
            <person name="Mori K."/>
        </authorList>
    </citation>
    <scope>NUCLEOTIDE SEQUENCE</scope>
    <source>
        <strain evidence="3">NBRC 101628</strain>
    </source>
</reference>
<feature type="binding site" evidence="1">
    <location>
        <position position="134"/>
    </location>
    <ligand>
        <name>S-adenosyl-L-methionine</name>
        <dbReference type="ChEBI" id="CHEBI:59789"/>
    </ligand>
</feature>
<comment type="caution">
    <text evidence="3">The sequence shown here is derived from an EMBL/GenBank/DDBJ whole genome shotgun (WGS) entry which is preliminary data.</text>
</comment>
<dbReference type="SUPFAM" id="SSF53335">
    <property type="entry name" value="S-adenosyl-L-methionine-dependent methyltransferases"/>
    <property type="match status" value="1"/>
</dbReference>
<dbReference type="InterPro" id="IPR033664">
    <property type="entry name" value="Cmo5U_methylTrfase"/>
</dbReference>
<dbReference type="GO" id="GO:0006400">
    <property type="term" value="P:tRNA modification"/>
    <property type="evidence" value="ECO:0007669"/>
    <property type="project" value="UniProtKB-UniRule"/>
</dbReference>
<proteinExistence type="inferred from homology"/>
<dbReference type="GO" id="GO:0032259">
    <property type="term" value="P:methylation"/>
    <property type="evidence" value="ECO:0007669"/>
    <property type="project" value="UniProtKB-KW"/>
</dbReference>
<dbReference type="Gene3D" id="3.40.50.150">
    <property type="entry name" value="Vaccinia Virus protein VP39"/>
    <property type="match status" value="1"/>
</dbReference>
<comment type="function">
    <text evidence="1">Catalyzes the methylation of 5-carboxymethoxyuridine (cmo5U) to form 5-methoxycarbonylmethoxyuridine (mcmo5U) at position 34 in tRNAs.</text>
</comment>
<dbReference type="GO" id="GO:0097697">
    <property type="term" value="F:tRNA (5-carboxymethoxyuridine(34)-5-O)-methyltransferase activity"/>
    <property type="evidence" value="ECO:0007669"/>
    <property type="project" value="UniProtKB-UniRule"/>
</dbReference>
<dbReference type="Proteomes" id="UP001161422">
    <property type="component" value="Unassembled WGS sequence"/>
</dbReference>